<evidence type="ECO:0000313" key="3">
    <source>
        <dbReference type="EMBL" id="RCS57032.1"/>
    </source>
</evidence>
<proteinExistence type="predicted"/>
<feature type="region of interest" description="Disordered" evidence="1">
    <location>
        <begin position="25"/>
        <end position="51"/>
    </location>
</feature>
<keyword evidence="2" id="KW-0732">Signal</keyword>
<feature type="compositionally biased region" description="Pro residues" evidence="1">
    <location>
        <begin position="25"/>
        <end position="50"/>
    </location>
</feature>
<evidence type="ECO:0000256" key="2">
    <source>
        <dbReference type="SAM" id="SignalP"/>
    </source>
</evidence>
<evidence type="ECO:0000256" key="1">
    <source>
        <dbReference type="SAM" id="MobiDB-lite"/>
    </source>
</evidence>
<keyword evidence="4" id="KW-1185">Reference proteome</keyword>
<comment type="caution">
    <text evidence="3">The sequence shown here is derived from an EMBL/GenBank/DDBJ whole genome shotgun (WGS) entry which is preliminary data.</text>
</comment>
<accession>A0A368L1Q1</accession>
<protein>
    <recommendedName>
        <fullName evidence="5">Lipoprotein</fullName>
    </recommendedName>
</protein>
<feature type="signal peptide" evidence="2">
    <location>
        <begin position="1"/>
        <end position="23"/>
    </location>
</feature>
<reference evidence="3 4" key="1">
    <citation type="journal article" date="2018" name="Int. J. Syst. Evol. Microbiol.">
        <title>Parvibium lacunae gen. nov., sp. nov., a new member of the family Alcaligenaceae isolated from a freshwater pond.</title>
        <authorList>
            <person name="Chen W.M."/>
            <person name="Xie P.B."/>
            <person name="Hsu M.Y."/>
            <person name="Sheu S.Y."/>
        </authorList>
    </citation>
    <scope>NUCLEOTIDE SEQUENCE [LARGE SCALE GENOMIC DNA]</scope>
    <source>
        <strain evidence="3 4">KMB9</strain>
    </source>
</reference>
<name>A0A368L1Q1_9BURK</name>
<dbReference type="AlphaFoldDB" id="A0A368L1Q1"/>
<dbReference type="Proteomes" id="UP000252357">
    <property type="component" value="Unassembled WGS sequence"/>
</dbReference>
<dbReference type="Pfam" id="PF13103">
    <property type="entry name" value="TonB_2"/>
    <property type="match status" value="1"/>
</dbReference>
<evidence type="ECO:0008006" key="5">
    <source>
        <dbReference type="Google" id="ProtNLM"/>
    </source>
</evidence>
<feature type="chain" id="PRO_5017068262" description="Lipoprotein" evidence="2">
    <location>
        <begin position="24"/>
        <end position="176"/>
    </location>
</feature>
<dbReference type="SUPFAM" id="SSF74653">
    <property type="entry name" value="TolA/TonB C-terminal domain"/>
    <property type="match status" value="1"/>
</dbReference>
<evidence type="ECO:0000313" key="4">
    <source>
        <dbReference type="Proteomes" id="UP000252357"/>
    </source>
</evidence>
<organism evidence="3 4">
    <name type="scientific">Parvibium lacunae</name>
    <dbReference type="NCBI Taxonomy" id="1888893"/>
    <lineage>
        <taxon>Bacteria</taxon>
        <taxon>Pseudomonadati</taxon>
        <taxon>Pseudomonadota</taxon>
        <taxon>Betaproteobacteria</taxon>
        <taxon>Burkholderiales</taxon>
        <taxon>Alcaligenaceae</taxon>
        <taxon>Parvibium</taxon>
    </lineage>
</organism>
<gene>
    <name evidence="3" type="ORF">DU000_09500</name>
</gene>
<dbReference type="RefSeq" id="WP_114403174.1">
    <property type="nucleotide sequence ID" value="NZ_QPGB01000004.1"/>
</dbReference>
<dbReference type="OrthoDB" id="8758366at2"/>
<sequence>MQKRILGLCAATLFVLWGCGTKAPPPAKPTPPAPVTPPPPAPVAPPPAAPVAPQAKIANARNLEDFKKEIATLILQANPDLTFNGVVPPMLRSVTIVKLTFTRQGLAQYSILRSAGLNDFDQVVLQSLRNAQPLPAPRSELLQGKAELEYTETWLMRQDRKFQIRSVSAPQAYGSK</sequence>
<dbReference type="EMBL" id="QPGB01000004">
    <property type="protein sequence ID" value="RCS57032.1"/>
    <property type="molecule type" value="Genomic_DNA"/>
</dbReference>
<dbReference type="Gene3D" id="3.30.1150.10">
    <property type="match status" value="1"/>
</dbReference>